<dbReference type="RefSeq" id="XP_013794505.1">
    <property type="nucleotide sequence ID" value="XM_013939051.2"/>
</dbReference>
<reference evidence="4" key="1">
    <citation type="submission" date="2025-08" db="UniProtKB">
        <authorList>
            <consortium name="RefSeq"/>
        </authorList>
    </citation>
    <scope>IDENTIFICATION</scope>
    <source>
        <tissue evidence="4">Muscle</tissue>
    </source>
</reference>
<name>A0ABM1C5F0_LIMPO</name>
<feature type="compositionally biased region" description="Polar residues" evidence="1">
    <location>
        <begin position="633"/>
        <end position="644"/>
    </location>
</feature>
<dbReference type="SMART" id="SM00474">
    <property type="entry name" value="35EXOc"/>
    <property type="match status" value="1"/>
</dbReference>
<sequence length="782" mass="88264">MDSKDYDNVKNMTLMFFLDRLMDKGQPRTLHDLSCQFGTKGFTKEMRQIAGGSQSGLRKFLLQYPSLFTIEGDHVRVTCLSSEDPSSGVGTKRDYALEAVEYFENKLGMYGNAEVPIKSLLGHRSQASPEIRHISGQHVKEFKDFLQRYPDVFVIQDEYVVLKSVLQTPDGKLNTNITKVPEEEPLDPQLTNQLLTIFEGVVKAEGKVSVEQLLNNLSSNYPRLMWSKMMKSTQDLIAFLKMNSHIFCVQSNMVSLVPQRLQTYITSKVNDNNNTTNTMSSLPVSPTNGICRSSENSKNFQQRLRMQVMKAVADNSAIDYKDHNNLSSSNSGLIGGKDCADDSLVQMMKNTKMITKVKEGLTVVQQILSSGQEAVAVDVEGVNLGPSGPLTLVQLGTMDKKVYIFDLLSSPQLMVEGGLKELLQSENIFKVVHDCRNDSGAFYHQFGVIMKNVFDMQAAHAVLQQQDAGKPVYKVKNISLNTLCSTYGGPINPRKDQMKNLYRRDQKFWIRRPLTEDMIFHAAFDVFCLLPTVYNTIREMLRPESLPLLEELCEEQVLVYIRPDEVKGRKKQRKIDMEVSDLKRKLATPSCKQIVLSNREIRLLRYVELTDEERNKIEGSQKVAKKLERLRNRGTSNDSGSIHSGSGYAGDDCSDDASGEDNYDDVEEGEERDDSECSIGYDTFFDSLSMNTSPSHSLHNYRIYSPDVLLTNDYIDGISINWPPGGVNNCNCNCLLTNTLKRKEKNLTNVRDSGSQTLSTGDIVITKVFFEEKLKDKFQEIK</sequence>
<accession>A0ABM1C5F0</accession>
<dbReference type="InterPro" id="IPR056589">
    <property type="entry name" value="WH_Egal-1"/>
</dbReference>
<dbReference type="Proteomes" id="UP000694941">
    <property type="component" value="Unplaced"/>
</dbReference>
<evidence type="ECO:0000259" key="2">
    <source>
        <dbReference type="SMART" id="SM00474"/>
    </source>
</evidence>
<dbReference type="PANTHER" id="PTHR46814:SF1">
    <property type="entry name" value="EGALITARIAN, ISOFORM B"/>
    <property type="match status" value="1"/>
</dbReference>
<evidence type="ECO:0000313" key="3">
    <source>
        <dbReference type="Proteomes" id="UP000694941"/>
    </source>
</evidence>
<dbReference type="Pfam" id="PF01612">
    <property type="entry name" value="DNA_pol_A_exo1"/>
    <property type="match status" value="1"/>
</dbReference>
<proteinExistence type="predicted"/>
<dbReference type="CDD" id="cd06148">
    <property type="entry name" value="Egl_like_exo"/>
    <property type="match status" value="1"/>
</dbReference>
<organism evidence="3 4">
    <name type="scientific">Limulus polyphemus</name>
    <name type="common">Atlantic horseshoe crab</name>
    <dbReference type="NCBI Taxonomy" id="6850"/>
    <lineage>
        <taxon>Eukaryota</taxon>
        <taxon>Metazoa</taxon>
        <taxon>Ecdysozoa</taxon>
        <taxon>Arthropoda</taxon>
        <taxon>Chelicerata</taxon>
        <taxon>Merostomata</taxon>
        <taxon>Xiphosura</taxon>
        <taxon>Limulidae</taxon>
        <taxon>Limulus</taxon>
    </lineage>
</organism>
<keyword evidence="3" id="KW-1185">Reference proteome</keyword>
<evidence type="ECO:0000256" key="1">
    <source>
        <dbReference type="SAM" id="MobiDB-lite"/>
    </source>
</evidence>
<dbReference type="InterPro" id="IPR002562">
    <property type="entry name" value="3'-5'_exonuclease_dom"/>
</dbReference>
<dbReference type="Gene3D" id="3.30.420.10">
    <property type="entry name" value="Ribonuclease H-like superfamily/Ribonuclease H"/>
    <property type="match status" value="1"/>
</dbReference>
<feature type="compositionally biased region" description="Acidic residues" evidence="1">
    <location>
        <begin position="652"/>
        <end position="676"/>
    </location>
</feature>
<dbReference type="SUPFAM" id="SSF53098">
    <property type="entry name" value="Ribonuclease H-like"/>
    <property type="match status" value="1"/>
</dbReference>
<feature type="domain" description="3'-5' exonuclease" evidence="2">
    <location>
        <begin position="351"/>
        <end position="542"/>
    </location>
</feature>
<evidence type="ECO:0000313" key="4">
    <source>
        <dbReference type="RefSeq" id="XP_013794505.1"/>
    </source>
</evidence>
<dbReference type="InterPro" id="IPR036397">
    <property type="entry name" value="RNaseH_sf"/>
</dbReference>
<dbReference type="Pfam" id="PF23713">
    <property type="entry name" value="WHD_Egal"/>
    <property type="match status" value="3"/>
</dbReference>
<protein>
    <submittedName>
        <fullName evidence="4">Uncharacterized protein LOC106478500</fullName>
    </submittedName>
</protein>
<dbReference type="InterPro" id="IPR012337">
    <property type="entry name" value="RNaseH-like_sf"/>
</dbReference>
<dbReference type="PANTHER" id="PTHR46814">
    <property type="entry name" value="EGALITARIAN, ISOFORM B"/>
    <property type="match status" value="1"/>
</dbReference>
<gene>
    <name evidence="4" type="primary">LOC106478500</name>
</gene>
<dbReference type="GeneID" id="106478500"/>
<feature type="region of interest" description="Disordered" evidence="1">
    <location>
        <begin position="630"/>
        <end position="677"/>
    </location>
</feature>